<dbReference type="Proteomes" id="UP001476798">
    <property type="component" value="Unassembled WGS sequence"/>
</dbReference>
<proteinExistence type="predicted"/>
<feature type="region of interest" description="Disordered" evidence="1">
    <location>
        <begin position="223"/>
        <end position="369"/>
    </location>
</feature>
<keyword evidence="3" id="KW-1185">Reference proteome</keyword>
<reference evidence="2 3" key="1">
    <citation type="submission" date="2021-06" db="EMBL/GenBank/DDBJ databases">
        <authorList>
            <person name="Palmer J.M."/>
        </authorList>
    </citation>
    <scope>NUCLEOTIDE SEQUENCE [LARGE SCALE GENOMIC DNA]</scope>
    <source>
        <strain evidence="2 3">GA_2019</strain>
        <tissue evidence="2">Muscle</tissue>
    </source>
</reference>
<comment type="caution">
    <text evidence="2">The sequence shown here is derived from an EMBL/GenBank/DDBJ whole genome shotgun (WGS) entry which is preliminary data.</text>
</comment>
<accession>A0ABV0PV10</accession>
<feature type="compositionally biased region" description="Polar residues" evidence="1">
    <location>
        <begin position="315"/>
        <end position="328"/>
    </location>
</feature>
<evidence type="ECO:0000256" key="1">
    <source>
        <dbReference type="SAM" id="MobiDB-lite"/>
    </source>
</evidence>
<feature type="compositionally biased region" description="Basic and acidic residues" evidence="1">
    <location>
        <begin position="225"/>
        <end position="234"/>
    </location>
</feature>
<evidence type="ECO:0000313" key="3">
    <source>
        <dbReference type="Proteomes" id="UP001476798"/>
    </source>
</evidence>
<organism evidence="2 3">
    <name type="scientific">Goodea atripinnis</name>
    <dbReference type="NCBI Taxonomy" id="208336"/>
    <lineage>
        <taxon>Eukaryota</taxon>
        <taxon>Metazoa</taxon>
        <taxon>Chordata</taxon>
        <taxon>Craniata</taxon>
        <taxon>Vertebrata</taxon>
        <taxon>Euteleostomi</taxon>
        <taxon>Actinopterygii</taxon>
        <taxon>Neopterygii</taxon>
        <taxon>Teleostei</taxon>
        <taxon>Neoteleostei</taxon>
        <taxon>Acanthomorphata</taxon>
        <taxon>Ovalentaria</taxon>
        <taxon>Atherinomorphae</taxon>
        <taxon>Cyprinodontiformes</taxon>
        <taxon>Goodeidae</taxon>
        <taxon>Goodea</taxon>
    </lineage>
</organism>
<name>A0ABV0PV10_9TELE</name>
<feature type="compositionally biased region" description="Basic and acidic residues" evidence="1">
    <location>
        <begin position="261"/>
        <end position="290"/>
    </location>
</feature>
<dbReference type="EMBL" id="JAHRIO010090097">
    <property type="protein sequence ID" value="MEQ2187321.1"/>
    <property type="molecule type" value="Genomic_DNA"/>
</dbReference>
<feature type="compositionally biased region" description="Basic and acidic residues" evidence="1">
    <location>
        <begin position="334"/>
        <end position="350"/>
    </location>
</feature>
<protein>
    <submittedName>
        <fullName evidence="2">Uncharacterized protein</fullName>
    </submittedName>
</protein>
<sequence>MPDAKDIVTGPVVSTTNFGVPLGSTAPFSVTLTTAPFVFPTVSPWFIIPRIMFNALNREFFLIFNHVGSDLTVKTIYILEEKHTFIPTFLSKNQPVFKISLFNFSVKSLKQRLIDCTEIAINLELDNNDIWTNTPAVESEPQLPPADVSDKNTQPRVQESAEMSNIVLADKEDVASATKAIPTTKDNVTETEFKIVETTEKTEAENKNVLSESTVSENQVVVSGKVHESAEKTTETGSKAVPEKKEEAETIKDNIQPQVGKDAKRSEPNETEKTDQIEVKGSAEAKEEVKPSNNQPLTKTALPAPHEPLTDAAQEPQTTLKTQETTVKAPSEVHQSRNPDPDHSVAEQKTRTNASEKQQHTAGTSGSFG</sequence>
<feature type="compositionally biased region" description="Polar residues" evidence="1">
    <location>
        <begin position="351"/>
        <end position="369"/>
    </location>
</feature>
<gene>
    <name evidence="2" type="ORF">GOODEAATRI_003509</name>
</gene>
<evidence type="ECO:0000313" key="2">
    <source>
        <dbReference type="EMBL" id="MEQ2187321.1"/>
    </source>
</evidence>
<feature type="compositionally biased region" description="Basic and acidic residues" evidence="1">
    <location>
        <begin position="241"/>
        <end position="252"/>
    </location>
</feature>